<dbReference type="PANTHER" id="PTHR48081:SF8">
    <property type="entry name" value="ALPHA_BETA HYDROLASE FOLD-3 DOMAIN-CONTAINING PROTEIN-RELATED"/>
    <property type="match status" value="1"/>
</dbReference>
<dbReference type="InterPro" id="IPR013094">
    <property type="entry name" value="AB_hydrolase_3"/>
</dbReference>
<comment type="caution">
    <text evidence="3">The sequence shown here is derived from an EMBL/GenBank/DDBJ whole genome shotgun (WGS) entry which is preliminary data.</text>
</comment>
<reference evidence="3" key="1">
    <citation type="submission" date="2022-06" db="EMBL/GenBank/DDBJ databases">
        <title>Novel species in genus nocardia.</title>
        <authorList>
            <person name="Li F."/>
        </authorList>
    </citation>
    <scope>NUCLEOTIDE SEQUENCE</scope>
    <source>
        <strain evidence="3">CDC141</strain>
    </source>
</reference>
<keyword evidence="4" id="KW-1185">Reference proteome</keyword>
<dbReference type="Gene3D" id="3.40.50.1820">
    <property type="entry name" value="alpha/beta hydrolase"/>
    <property type="match status" value="1"/>
</dbReference>
<evidence type="ECO:0000313" key="3">
    <source>
        <dbReference type="EMBL" id="MCM6778583.1"/>
    </source>
</evidence>
<organism evidence="3 4">
    <name type="scientific">Nocardia pulmonis</name>
    <dbReference type="NCBI Taxonomy" id="2951408"/>
    <lineage>
        <taxon>Bacteria</taxon>
        <taxon>Bacillati</taxon>
        <taxon>Actinomycetota</taxon>
        <taxon>Actinomycetes</taxon>
        <taxon>Mycobacteriales</taxon>
        <taxon>Nocardiaceae</taxon>
        <taxon>Nocardia</taxon>
    </lineage>
</organism>
<dbReference type="PANTHER" id="PTHR48081">
    <property type="entry name" value="AB HYDROLASE SUPERFAMILY PROTEIN C4A8.06C"/>
    <property type="match status" value="1"/>
</dbReference>
<keyword evidence="1 3" id="KW-0378">Hydrolase</keyword>
<dbReference type="AlphaFoldDB" id="A0A9X2J0I1"/>
<dbReference type="SUPFAM" id="SSF53474">
    <property type="entry name" value="alpha/beta-Hydrolases"/>
    <property type="match status" value="1"/>
</dbReference>
<feature type="domain" description="Alpha/beta hydrolase fold-3" evidence="2">
    <location>
        <begin position="79"/>
        <end position="287"/>
    </location>
</feature>
<evidence type="ECO:0000256" key="1">
    <source>
        <dbReference type="ARBA" id="ARBA00022801"/>
    </source>
</evidence>
<evidence type="ECO:0000259" key="2">
    <source>
        <dbReference type="Pfam" id="PF07859"/>
    </source>
</evidence>
<accession>A0A9X2J0I1</accession>
<gene>
    <name evidence="3" type="ORF">NDR86_34370</name>
</gene>
<dbReference type="InterPro" id="IPR050300">
    <property type="entry name" value="GDXG_lipolytic_enzyme"/>
</dbReference>
<dbReference type="EMBL" id="JAMRXG010000024">
    <property type="protein sequence ID" value="MCM6778583.1"/>
    <property type="molecule type" value="Genomic_DNA"/>
</dbReference>
<dbReference type="InterPro" id="IPR029058">
    <property type="entry name" value="AB_hydrolase_fold"/>
</dbReference>
<protein>
    <submittedName>
        <fullName evidence="3">Alpha/beta hydrolase</fullName>
    </submittedName>
</protein>
<name>A0A9X2J0I1_9NOCA</name>
<dbReference type="Pfam" id="PF07859">
    <property type="entry name" value="Abhydrolase_3"/>
    <property type="match status" value="1"/>
</dbReference>
<dbReference type="RefSeq" id="WP_251918091.1">
    <property type="nucleotide sequence ID" value="NZ_JAMRXG010000024.1"/>
</dbReference>
<sequence>MTYRYDPELAEVAAARVGGSFADVAATRRNSAQTMAGLPRYRSPIDLEISDRTIPGAAGVEVPVRIYAPRERTGPLPGVVYFHGGGFIVNAVADSDLESRRIAAEVGAVVISVDYRLAPEHSFPAALDDCFAALEWTAKNAAELGVDPGRIGVGGESAGGGLAAAVALRARDEHGPSIRFLRLMIPMLDDRSQTPSARAYTDTPVWNRAINEQCWSYYLGAGVPGSAEVSPYAAPARAEDLSALPPTYLTAMQFDPLRDEQIEFAQRLLQAGVNTEFHCYPGTYHGSYLTDAAISRRILTDSTEALRRGLVGYQ</sequence>
<proteinExistence type="predicted"/>
<dbReference type="GO" id="GO:0016787">
    <property type="term" value="F:hydrolase activity"/>
    <property type="evidence" value="ECO:0007669"/>
    <property type="project" value="UniProtKB-KW"/>
</dbReference>
<evidence type="ECO:0000313" key="4">
    <source>
        <dbReference type="Proteomes" id="UP001139157"/>
    </source>
</evidence>
<dbReference type="Proteomes" id="UP001139157">
    <property type="component" value="Unassembled WGS sequence"/>
</dbReference>